<sequence>MTKFKISTLIILSLSLTLFSNAQAKKTEQLFNKYSKQLKASKVDTIVIVKSGCTGCDVVYADTPKSVIDGQTIYVLTQKAGQFKLAIFDDVDNPKYYSVDTCSLFDTIERYKQTLKLKEAFYKKELAELKKSKFLPPRPIHYSFEDLTIQTPSFKYNFMVNGKNADYLGFVRENEKWFQATKTIIEKFFNYSQAIKG</sequence>
<dbReference type="RefSeq" id="WP_234868762.1">
    <property type="nucleotide sequence ID" value="NZ_JAKEVY010000011.1"/>
</dbReference>
<evidence type="ECO:0000313" key="3">
    <source>
        <dbReference type="Proteomes" id="UP001200145"/>
    </source>
</evidence>
<reference evidence="2 3" key="1">
    <citation type="submission" date="2022-01" db="EMBL/GenBank/DDBJ databases">
        <title>Flavihumibacter sp. nov., isolated from sediment of a river.</title>
        <authorList>
            <person name="Liu H."/>
        </authorList>
    </citation>
    <scope>NUCLEOTIDE SEQUENCE [LARGE SCALE GENOMIC DNA]</scope>
    <source>
        <strain evidence="2 3">RY-1</strain>
    </source>
</reference>
<comment type="caution">
    <text evidence="2">The sequence shown here is derived from an EMBL/GenBank/DDBJ whole genome shotgun (WGS) entry which is preliminary data.</text>
</comment>
<protein>
    <submittedName>
        <fullName evidence="2">Uncharacterized protein</fullName>
    </submittedName>
</protein>
<feature type="signal peptide" evidence="1">
    <location>
        <begin position="1"/>
        <end position="24"/>
    </location>
</feature>
<feature type="chain" id="PRO_5047449669" evidence="1">
    <location>
        <begin position="25"/>
        <end position="197"/>
    </location>
</feature>
<proteinExistence type="predicted"/>
<organism evidence="2 3">
    <name type="scientific">Flavihumibacter fluminis</name>
    <dbReference type="NCBI Taxonomy" id="2909236"/>
    <lineage>
        <taxon>Bacteria</taxon>
        <taxon>Pseudomonadati</taxon>
        <taxon>Bacteroidota</taxon>
        <taxon>Chitinophagia</taxon>
        <taxon>Chitinophagales</taxon>
        <taxon>Chitinophagaceae</taxon>
        <taxon>Flavihumibacter</taxon>
    </lineage>
</organism>
<name>A0ABS9BPT1_9BACT</name>
<evidence type="ECO:0000313" key="2">
    <source>
        <dbReference type="EMBL" id="MCF1717067.1"/>
    </source>
</evidence>
<evidence type="ECO:0000256" key="1">
    <source>
        <dbReference type="SAM" id="SignalP"/>
    </source>
</evidence>
<dbReference type="EMBL" id="JAKEVY010000011">
    <property type="protein sequence ID" value="MCF1717067.1"/>
    <property type="molecule type" value="Genomic_DNA"/>
</dbReference>
<keyword evidence="1" id="KW-0732">Signal</keyword>
<keyword evidence="3" id="KW-1185">Reference proteome</keyword>
<accession>A0ABS9BPT1</accession>
<dbReference type="Proteomes" id="UP001200145">
    <property type="component" value="Unassembled WGS sequence"/>
</dbReference>
<gene>
    <name evidence="2" type="ORF">L0U88_20665</name>
</gene>